<comment type="caution">
    <text evidence="1">The sequence shown here is derived from an EMBL/GenBank/DDBJ whole genome shotgun (WGS) entry which is preliminary data.</text>
</comment>
<accession>A0A1Y1VVK5</accession>
<gene>
    <name evidence="1" type="ORF">DL89DRAFT_117529</name>
</gene>
<dbReference type="AlphaFoldDB" id="A0A1Y1VVK5"/>
<dbReference type="RefSeq" id="XP_040739590.1">
    <property type="nucleotide sequence ID" value="XM_040883167.1"/>
</dbReference>
<evidence type="ECO:0000313" key="1">
    <source>
        <dbReference type="EMBL" id="ORX65332.1"/>
    </source>
</evidence>
<sequence length="59" mass="6777">MNGECALTKETNLQKRLVKKKSNFVQVKEGENKSRMRLFCALPTAQPNFFSPDHPRLQA</sequence>
<organism evidence="1 2">
    <name type="scientific">Linderina pennispora</name>
    <dbReference type="NCBI Taxonomy" id="61395"/>
    <lineage>
        <taxon>Eukaryota</taxon>
        <taxon>Fungi</taxon>
        <taxon>Fungi incertae sedis</taxon>
        <taxon>Zoopagomycota</taxon>
        <taxon>Kickxellomycotina</taxon>
        <taxon>Kickxellomycetes</taxon>
        <taxon>Kickxellales</taxon>
        <taxon>Kickxellaceae</taxon>
        <taxon>Linderina</taxon>
    </lineage>
</organism>
<dbReference type="Proteomes" id="UP000193922">
    <property type="component" value="Unassembled WGS sequence"/>
</dbReference>
<name>A0A1Y1VVK5_9FUNG</name>
<proteinExistence type="predicted"/>
<reference evidence="1 2" key="1">
    <citation type="submission" date="2016-07" db="EMBL/GenBank/DDBJ databases">
        <title>Pervasive Adenine N6-methylation of Active Genes in Fungi.</title>
        <authorList>
            <consortium name="DOE Joint Genome Institute"/>
            <person name="Mondo S.J."/>
            <person name="Dannebaum R.O."/>
            <person name="Kuo R.C."/>
            <person name="Labutti K."/>
            <person name="Haridas S."/>
            <person name="Kuo A."/>
            <person name="Salamov A."/>
            <person name="Ahrendt S.R."/>
            <person name="Lipzen A."/>
            <person name="Sullivan W."/>
            <person name="Andreopoulos W.B."/>
            <person name="Clum A."/>
            <person name="Lindquist E."/>
            <person name="Daum C."/>
            <person name="Ramamoorthy G.K."/>
            <person name="Gryganskyi A."/>
            <person name="Culley D."/>
            <person name="Magnuson J.K."/>
            <person name="James T.Y."/>
            <person name="O'Malley M.A."/>
            <person name="Stajich J.E."/>
            <person name="Spatafora J.W."/>
            <person name="Visel A."/>
            <person name="Grigoriev I.V."/>
        </authorList>
    </citation>
    <scope>NUCLEOTIDE SEQUENCE [LARGE SCALE GENOMIC DNA]</scope>
    <source>
        <strain evidence="1 2">ATCC 12442</strain>
    </source>
</reference>
<dbReference type="GeneID" id="63799815"/>
<evidence type="ECO:0000313" key="2">
    <source>
        <dbReference type="Proteomes" id="UP000193922"/>
    </source>
</evidence>
<protein>
    <submittedName>
        <fullName evidence="1">Uncharacterized protein</fullName>
    </submittedName>
</protein>
<keyword evidence="2" id="KW-1185">Reference proteome</keyword>
<dbReference type="EMBL" id="MCFD01000035">
    <property type="protein sequence ID" value="ORX65332.1"/>
    <property type="molecule type" value="Genomic_DNA"/>
</dbReference>